<organism evidence="3 4">
    <name type="scientific">Daphnia magna</name>
    <dbReference type="NCBI Taxonomy" id="35525"/>
    <lineage>
        <taxon>Eukaryota</taxon>
        <taxon>Metazoa</taxon>
        <taxon>Ecdysozoa</taxon>
        <taxon>Arthropoda</taxon>
        <taxon>Crustacea</taxon>
        <taxon>Branchiopoda</taxon>
        <taxon>Diplostraca</taxon>
        <taxon>Cladocera</taxon>
        <taxon>Anomopoda</taxon>
        <taxon>Daphniidae</taxon>
        <taxon>Daphnia</taxon>
    </lineage>
</organism>
<dbReference type="SMART" id="SM00343">
    <property type="entry name" value="ZnF_C2HC"/>
    <property type="match status" value="2"/>
</dbReference>
<feature type="domain" description="CCHC-type" evidence="2">
    <location>
        <begin position="282"/>
        <end position="296"/>
    </location>
</feature>
<dbReference type="Gene3D" id="2.40.70.10">
    <property type="entry name" value="Acid Proteases"/>
    <property type="match status" value="1"/>
</dbReference>
<protein>
    <recommendedName>
        <fullName evidence="2">CCHC-type domain-containing protein</fullName>
    </recommendedName>
</protein>
<evidence type="ECO:0000259" key="2">
    <source>
        <dbReference type="PROSITE" id="PS50158"/>
    </source>
</evidence>
<accession>A0ABQ9Z6T9</accession>
<gene>
    <name evidence="3" type="ORF">OUZ56_013744</name>
</gene>
<dbReference type="Pfam" id="PF00098">
    <property type="entry name" value="zf-CCHC"/>
    <property type="match status" value="2"/>
</dbReference>
<keyword evidence="1" id="KW-0862">Zinc</keyword>
<dbReference type="SUPFAM" id="SSF57756">
    <property type="entry name" value="Retrovirus zinc finger-like domains"/>
    <property type="match status" value="1"/>
</dbReference>
<keyword evidence="1" id="KW-0479">Metal-binding</keyword>
<dbReference type="EMBL" id="JAOYFB010000002">
    <property type="protein sequence ID" value="KAK4008609.1"/>
    <property type="molecule type" value="Genomic_DNA"/>
</dbReference>
<comment type="caution">
    <text evidence="3">The sequence shown here is derived from an EMBL/GenBank/DDBJ whole genome shotgun (WGS) entry which is preliminary data.</text>
</comment>
<dbReference type="InterPro" id="IPR021109">
    <property type="entry name" value="Peptidase_aspartic_dom_sf"/>
</dbReference>
<evidence type="ECO:0000313" key="4">
    <source>
        <dbReference type="Proteomes" id="UP001234178"/>
    </source>
</evidence>
<reference evidence="3 4" key="1">
    <citation type="journal article" date="2023" name="Nucleic Acids Res.">
        <title>The hologenome of Daphnia magna reveals possible DNA methylation and microbiome-mediated evolution of the host genome.</title>
        <authorList>
            <person name="Chaturvedi A."/>
            <person name="Li X."/>
            <person name="Dhandapani V."/>
            <person name="Marshall H."/>
            <person name="Kissane S."/>
            <person name="Cuenca-Cambronero M."/>
            <person name="Asole G."/>
            <person name="Calvet F."/>
            <person name="Ruiz-Romero M."/>
            <person name="Marangio P."/>
            <person name="Guigo R."/>
            <person name="Rago D."/>
            <person name="Mirbahai L."/>
            <person name="Eastwood N."/>
            <person name="Colbourne J.K."/>
            <person name="Zhou J."/>
            <person name="Mallon E."/>
            <person name="Orsini L."/>
        </authorList>
    </citation>
    <scope>NUCLEOTIDE SEQUENCE [LARGE SCALE GENOMIC DNA]</scope>
    <source>
        <strain evidence="3">LRV0_1</strain>
    </source>
</reference>
<dbReference type="PANTHER" id="PTHR33223">
    <property type="entry name" value="CCHC-TYPE DOMAIN-CONTAINING PROTEIN"/>
    <property type="match status" value="1"/>
</dbReference>
<feature type="domain" description="CCHC-type" evidence="2">
    <location>
        <begin position="303"/>
        <end position="316"/>
    </location>
</feature>
<dbReference type="CDD" id="cd00303">
    <property type="entry name" value="retropepsin_like"/>
    <property type="match status" value="1"/>
</dbReference>
<dbReference type="SUPFAM" id="SSF50630">
    <property type="entry name" value="Acid proteases"/>
    <property type="match status" value="1"/>
</dbReference>
<name>A0ABQ9Z6T9_9CRUS</name>
<dbReference type="InterPro" id="IPR001878">
    <property type="entry name" value="Znf_CCHC"/>
</dbReference>
<keyword evidence="1" id="KW-0863">Zinc-finger</keyword>
<dbReference type="InterPro" id="IPR036875">
    <property type="entry name" value="Znf_CCHC_sf"/>
</dbReference>
<sequence>MANQQDLIDALVALTAQMAVQNGAMGGQPDYRRAAKDIPMFSGTTAEDVDGWITDIDRVALVEGWNENVKRRAAISKLGGIAKNWQDLTGNALPHWEDWLERFEATFRPHLTLVEWGVKVEGRRQLPGESGAQYALEKAKLCRLCPHPLTEPEVVFYLIRCIQLVEQRSALMSNLPDTIADFIDTIQRLEQLGGPATDFAGNTTPTSPTEKELLTKILSQLPVHYGHTVPQSSRPRYSTGFVPSSPWRAPSAAVRPPIPWNNGPRNPSGAVRDGVYSPTRGCYNCNQVGHIARDCPMPLKQNCYRCGQPGHLTRDCNLTPHSGNGPAVGSIGPCERKGINYRERLPNVTVQIINDDGEGKMEALVDSGACVSIMRLQEVEAMGFEIMPLDDKFLRMADQSVTRCYGTVRFNVRFKGTEVELRTVYVLWDSVSPLILGADWLIESGVSVQAEDGRLTAHPPLRNELKHKRNKNELLEDDALLPALLYVSRPTAGLSFPNASSIVRHLAVGIGTIPYRHIRPFLTTFARPRATISESFKEDIFL</sequence>
<evidence type="ECO:0000256" key="1">
    <source>
        <dbReference type="PROSITE-ProRule" id="PRU00047"/>
    </source>
</evidence>
<dbReference type="PROSITE" id="PS50158">
    <property type="entry name" value="ZF_CCHC"/>
    <property type="match status" value="2"/>
</dbReference>
<dbReference type="PANTHER" id="PTHR33223:SF6">
    <property type="entry name" value="CCHC-TYPE DOMAIN-CONTAINING PROTEIN"/>
    <property type="match status" value="1"/>
</dbReference>
<proteinExistence type="predicted"/>
<dbReference type="Proteomes" id="UP001234178">
    <property type="component" value="Unassembled WGS sequence"/>
</dbReference>
<evidence type="ECO:0000313" key="3">
    <source>
        <dbReference type="EMBL" id="KAK4008609.1"/>
    </source>
</evidence>
<keyword evidence="4" id="KW-1185">Reference proteome</keyword>
<dbReference type="Gene3D" id="4.10.60.10">
    <property type="entry name" value="Zinc finger, CCHC-type"/>
    <property type="match status" value="1"/>
</dbReference>